<dbReference type="Proteomes" id="UP001221757">
    <property type="component" value="Unassembled WGS sequence"/>
</dbReference>
<evidence type="ECO:0000313" key="2">
    <source>
        <dbReference type="EMBL" id="KAJ7689975.1"/>
    </source>
</evidence>
<feature type="compositionally biased region" description="Polar residues" evidence="1">
    <location>
        <begin position="143"/>
        <end position="160"/>
    </location>
</feature>
<feature type="compositionally biased region" description="Basic and acidic residues" evidence="1">
    <location>
        <begin position="388"/>
        <end position="397"/>
    </location>
</feature>
<name>A0AAD7GDZ4_MYCRO</name>
<accession>A0AAD7GDZ4</accession>
<comment type="caution">
    <text evidence="2">The sequence shown here is derived from an EMBL/GenBank/DDBJ whole genome shotgun (WGS) entry which is preliminary data.</text>
</comment>
<sequence>MVGPLRAIEEKKNVEFPNLARPQRIRLSQVTTVSQLGGGSKERKRGSGIEREDPVYGRNAQRGHGRGRKAWGAVREGEGDGGKGREERKGEQNGKDACGGTSKSRDREETIAGSGGRVKMGGKQYDAHISATPPTPRTPAILPQNTSETSALAAHTATNPPCSPRHGREAQARWTRVPTARAAPTTPTPATTKTTSSRVAAACAGRRRGRVRSGEAARMGVSKVGGRKGGGEGWKGLEVYKEREEKRRGSGKTRKDARRDQDGYRMRLRARPGATTPTQTPQSTIDTPRLSHPRFSTHPLGETAADRHCTGPKAPQETRRRRSRDDTGGAASKELWPITDDESHSTSTSTSTSTPSYVGTQTADRRRAQEPHADTQRSAYAIRAMTARGEDATRTAHTDVTWGADEDPSTAQRAP</sequence>
<organism evidence="2 3">
    <name type="scientific">Mycena rosella</name>
    <name type="common">Pink bonnet</name>
    <name type="synonym">Agaricus rosellus</name>
    <dbReference type="NCBI Taxonomy" id="1033263"/>
    <lineage>
        <taxon>Eukaryota</taxon>
        <taxon>Fungi</taxon>
        <taxon>Dikarya</taxon>
        <taxon>Basidiomycota</taxon>
        <taxon>Agaricomycotina</taxon>
        <taxon>Agaricomycetes</taxon>
        <taxon>Agaricomycetidae</taxon>
        <taxon>Agaricales</taxon>
        <taxon>Marasmiineae</taxon>
        <taxon>Mycenaceae</taxon>
        <taxon>Mycena</taxon>
    </lineage>
</organism>
<feature type="compositionally biased region" description="Basic and acidic residues" evidence="1">
    <location>
        <begin position="75"/>
        <end position="94"/>
    </location>
</feature>
<reference evidence="2" key="1">
    <citation type="submission" date="2023-03" db="EMBL/GenBank/DDBJ databases">
        <title>Massive genome expansion in bonnet fungi (Mycena s.s.) driven by repeated elements and novel gene families across ecological guilds.</title>
        <authorList>
            <consortium name="Lawrence Berkeley National Laboratory"/>
            <person name="Harder C.B."/>
            <person name="Miyauchi S."/>
            <person name="Viragh M."/>
            <person name="Kuo A."/>
            <person name="Thoen E."/>
            <person name="Andreopoulos B."/>
            <person name="Lu D."/>
            <person name="Skrede I."/>
            <person name="Drula E."/>
            <person name="Henrissat B."/>
            <person name="Morin E."/>
            <person name="Kohler A."/>
            <person name="Barry K."/>
            <person name="LaButti K."/>
            <person name="Morin E."/>
            <person name="Salamov A."/>
            <person name="Lipzen A."/>
            <person name="Mereny Z."/>
            <person name="Hegedus B."/>
            <person name="Baldrian P."/>
            <person name="Stursova M."/>
            <person name="Weitz H."/>
            <person name="Taylor A."/>
            <person name="Grigoriev I.V."/>
            <person name="Nagy L.G."/>
            <person name="Martin F."/>
            <person name="Kauserud H."/>
        </authorList>
    </citation>
    <scope>NUCLEOTIDE SEQUENCE</scope>
    <source>
        <strain evidence="2">CBHHK067</strain>
    </source>
</reference>
<feature type="compositionally biased region" description="Polar residues" evidence="1">
    <location>
        <begin position="275"/>
        <end position="286"/>
    </location>
</feature>
<evidence type="ECO:0000313" key="3">
    <source>
        <dbReference type="Proteomes" id="UP001221757"/>
    </source>
</evidence>
<feature type="compositionally biased region" description="Low complexity" evidence="1">
    <location>
        <begin position="345"/>
        <end position="354"/>
    </location>
</feature>
<feature type="compositionally biased region" description="Basic and acidic residues" evidence="1">
    <location>
        <begin position="363"/>
        <end position="375"/>
    </location>
</feature>
<feature type="region of interest" description="Disordered" evidence="1">
    <location>
        <begin position="30"/>
        <end position="415"/>
    </location>
</feature>
<protein>
    <submittedName>
        <fullName evidence="2">Uncharacterized protein</fullName>
    </submittedName>
</protein>
<feature type="compositionally biased region" description="Basic and acidic residues" evidence="1">
    <location>
        <begin position="45"/>
        <end position="55"/>
    </location>
</feature>
<feature type="compositionally biased region" description="Low complexity" evidence="1">
    <location>
        <begin position="172"/>
        <end position="204"/>
    </location>
</feature>
<dbReference type="AlphaFoldDB" id="A0AAD7GDZ4"/>
<feature type="compositionally biased region" description="Basic and acidic residues" evidence="1">
    <location>
        <begin position="238"/>
        <end position="265"/>
    </location>
</feature>
<proteinExistence type="predicted"/>
<gene>
    <name evidence="2" type="ORF">B0H17DRAFT_1291486</name>
</gene>
<keyword evidence="3" id="KW-1185">Reference proteome</keyword>
<dbReference type="EMBL" id="JARKIE010000068">
    <property type="protein sequence ID" value="KAJ7689975.1"/>
    <property type="molecule type" value="Genomic_DNA"/>
</dbReference>
<evidence type="ECO:0000256" key="1">
    <source>
        <dbReference type="SAM" id="MobiDB-lite"/>
    </source>
</evidence>
<feature type="compositionally biased region" description="Low complexity" evidence="1">
    <location>
        <begin position="214"/>
        <end position="224"/>
    </location>
</feature>